<feature type="compositionally biased region" description="Acidic residues" evidence="2">
    <location>
        <begin position="218"/>
        <end position="235"/>
    </location>
</feature>
<comment type="caution">
    <text evidence="4">The sequence shown here is derived from an EMBL/GenBank/DDBJ whole genome shotgun (WGS) entry which is preliminary data.</text>
</comment>
<evidence type="ECO:0000313" key="4">
    <source>
        <dbReference type="EMBL" id="KAI5076161.1"/>
    </source>
</evidence>
<sequence length="441" mass="47492">MGAKKAVLVGCNYPGTPSELPGCVNDAKNMYFTLVSKYGFAEDDITVLIDSGSTTFDVPTGANIKHALHRMVDGAVPGDVLFFLFSGHGCRVPATAHDDVTGYNECICPTDNNLIHDDDFQELVDKLPPRVIFTMVSDSCHSGGLIDKAKEQIGDSFVKKEKLGDEDGNADLVAVETREAYEDDAEAEEEDEEADAEEEKEEEEEEEDTKEWAKNYGGEEEEEEEEEDDEEEEEASSSSSEDEAPKKGKSKSKKEAKKSSSKKGRKGTSLTAAATKKKGSKAASKGTTAAKAGFVKSMPVETLVNNLRAQTGREDVDVGNIEAVLYETFGEESSARVKKDMGGDVGAAEGGKKRLGEMGVLVSGCQSYQYSRAVPSFDGGYGALTRGLITVLEASQPGITNRELVQKVRRFLASIEFDQLPGLYCSDDLVDAPFLGSLAAS</sequence>
<dbReference type="GO" id="GO:0006508">
    <property type="term" value="P:proteolysis"/>
    <property type="evidence" value="ECO:0007669"/>
    <property type="project" value="InterPro"/>
</dbReference>
<protein>
    <recommendedName>
        <fullName evidence="3">Peptidase C14 caspase domain-containing protein</fullName>
    </recommendedName>
</protein>
<feature type="compositionally biased region" description="Basic residues" evidence="2">
    <location>
        <begin position="247"/>
        <end position="266"/>
    </location>
</feature>
<dbReference type="EMBL" id="JABFUD020000008">
    <property type="protein sequence ID" value="KAI5076161.1"/>
    <property type="molecule type" value="Genomic_DNA"/>
</dbReference>
<evidence type="ECO:0000259" key="3">
    <source>
        <dbReference type="Pfam" id="PF00656"/>
    </source>
</evidence>
<proteinExistence type="inferred from homology"/>
<feature type="compositionally biased region" description="Acidic residues" evidence="2">
    <location>
        <begin position="181"/>
        <end position="209"/>
    </location>
</feature>
<dbReference type="OrthoDB" id="3223806at2759"/>
<accession>A0A9D4UYE3</accession>
<dbReference type="GO" id="GO:0004197">
    <property type="term" value="F:cysteine-type endopeptidase activity"/>
    <property type="evidence" value="ECO:0007669"/>
    <property type="project" value="InterPro"/>
</dbReference>
<dbReference type="InterPro" id="IPR050452">
    <property type="entry name" value="Metacaspase"/>
</dbReference>
<comment type="similarity">
    <text evidence="1">Belongs to the peptidase C14B family.</text>
</comment>
<keyword evidence="5" id="KW-1185">Reference proteome</keyword>
<dbReference type="AlphaFoldDB" id="A0A9D4UYE3"/>
<dbReference type="Gene3D" id="3.40.50.12660">
    <property type="match status" value="2"/>
</dbReference>
<evidence type="ECO:0000256" key="2">
    <source>
        <dbReference type="SAM" id="MobiDB-lite"/>
    </source>
</evidence>
<dbReference type="Pfam" id="PF00656">
    <property type="entry name" value="Peptidase_C14"/>
    <property type="match status" value="1"/>
</dbReference>
<dbReference type="Proteomes" id="UP000886520">
    <property type="component" value="Chromosome 8"/>
</dbReference>
<organism evidence="4 5">
    <name type="scientific">Adiantum capillus-veneris</name>
    <name type="common">Maidenhair fern</name>
    <dbReference type="NCBI Taxonomy" id="13818"/>
    <lineage>
        <taxon>Eukaryota</taxon>
        <taxon>Viridiplantae</taxon>
        <taxon>Streptophyta</taxon>
        <taxon>Embryophyta</taxon>
        <taxon>Tracheophyta</taxon>
        <taxon>Polypodiopsida</taxon>
        <taxon>Polypodiidae</taxon>
        <taxon>Polypodiales</taxon>
        <taxon>Pteridineae</taxon>
        <taxon>Pteridaceae</taxon>
        <taxon>Vittarioideae</taxon>
        <taxon>Adiantum</taxon>
    </lineage>
</organism>
<feature type="domain" description="Peptidase C14 caspase" evidence="3">
    <location>
        <begin position="4"/>
        <end position="426"/>
    </location>
</feature>
<name>A0A9D4UYE3_ADICA</name>
<dbReference type="GO" id="GO:0005737">
    <property type="term" value="C:cytoplasm"/>
    <property type="evidence" value="ECO:0007669"/>
    <property type="project" value="TreeGrafter"/>
</dbReference>
<evidence type="ECO:0000256" key="1">
    <source>
        <dbReference type="ARBA" id="ARBA00009005"/>
    </source>
</evidence>
<reference evidence="4" key="1">
    <citation type="submission" date="2021-01" db="EMBL/GenBank/DDBJ databases">
        <title>Adiantum capillus-veneris genome.</title>
        <authorList>
            <person name="Fang Y."/>
            <person name="Liao Q."/>
        </authorList>
    </citation>
    <scope>NUCLEOTIDE SEQUENCE</scope>
    <source>
        <strain evidence="4">H3</strain>
        <tissue evidence="4">Leaf</tissue>
    </source>
</reference>
<dbReference type="PANTHER" id="PTHR48104:SF30">
    <property type="entry name" value="METACASPASE-1"/>
    <property type="match status" value="1"/>
</dbReference>
<feature type="region of interest" description="Disordered" evidence="2">
    <location>
        <begin position="180"/>
        <end position="289"/>
    </location>
</feature>
<evidence type="ECO:0000313" key="5">
    <source>
        <dbReference type="Proteomes" id="UP000886520"/>
    </source>
</evidence>
<gene>
    <name evidence="4" type="ORF">GOP47_0008226</name>
</gene>
<dbReference type="InterPro" id="IPR011600">
    <property type="entry name" value="Pept_C14_caspase"/>
</dbReference>
<dbReference type="PANTHER" id="PTHR48104">
    <property type="entry name" value="METACASPASE-4"/>
    <property type="match status" value="1"/>
</dbReference>